<accession>A0A9W8MP19</accession>
<dbReference type="PROSITE" id="PS50082">
    <property type="entry name" value="WD_REPEATS_2"/>
    <property type="match status" value="5"/>
</dbReference>
<evidence type="ECO:0000313" key="6">
    <source>
        <dbReference type="EMBL" id="KAJ2935963.1"/>
    </source>
</evidence>
<dbReference type="InterPro" id="IPR001680">
    <property type="entry name" value="WD40_rpt"/>
</dbReference>
<dbReference type="InterPro" id="IPR019775">
    <property type="entry name" value="WD40_repeat_CS"/>
</dbReference>
<sequence>MKLRYHCSSLHYITVIAVVTILLTSLILASAFELYADPKSGEHQAAQVGSTDEQVSMAQRFKEAFSRKNVRVHFVGVWDTVSSIGIARGKRMLPLTTEGMTHVCYFRHALALDERRVKFLPEYAWGGTTLPPELGFVGVGHNDRARPHTLEIWFPGTHSDIGGGNAINAKMDRSRPPLRWMASQAAELGLRIGVFKRELGKNEQIEFQESLTGFWHLFELLPFQRLTFSRTRTNSTTRRPHRWTGRKIHEGQKIHYSFVEGETESPYIPKARPVSNSPTFWTDLRSEVLQGSVQLLERDVFYRAADAVNKVLAGEDVHELLKELVADKTGSQFLYDEVIETLRLWDDRVPKLESNVKCQLLRTTIDIFQNNSKNLKLESWKRNPTLLNDLLRSNSADHGKVAQDFQRQFIEDVNCLSKLEGHSLTVNAVAISPDNKRVVSGSFDGTLRIWDLETGKQRIVSGSSDETIRIWDAATRAQVGEPLRGHESSVWSVAISPDGKRIVSGSDDHTIRIWDLETGAQVGEPLRGHTYEVYSVAISPDGKHIVSSSSDRTIRIWDLETGAQVGEPLRGHTNNVESVAISPDGKRIVSGAMDGTIRIWSAERILV</sequence>
<dbReference type="CDD" id="cd00200">
    <property type="entry name" value="WD40"/>
    <property type="match status" value="1"/>
</dbReference>
<dbReference type="InterPro" id="IPR036322">
    <property type="entry name" value="WD40_repeat_dom_sf"/>
</dbReference>
<evidence type="ECO:0000256" key="2">
    <source>
        <dbReference type="ARBA" id="ARBA00022737"/>
    </source>
</evidence>
<proteinExistence type="predicted"/>
<name>A0A9W8MP19_9AGAR</name>
<dbReference type="EMBL" id="JANBPK010000240">
    <property type="protein sequence ID" value="KAJ2935963.1"/>
    <property type="molecule type" value="Genomic_DNA"/>
</dbReference>
<feature type="repeat" description="WD" evidence="3">
    <location>
        <begin position="459"/>
        <end position="481"/>
    </location>
</feature>
<dbReference type="PANTHER" id="PTHR22847">
    <property type="entry name" value="WD40 REPEAT PROTEIN"/>
    <property type="match status" value="1"/>
</dbReference>
<keyword evidence="4" id="KW-0812">Transmembrane</keyword>
<protein>
    <recommendedName>
        <fullName evidence="5">T6SS Phospholipase effector Tle1-like catalytic domain-containing protein</fullName>
    </recommendedName>
</protein>
<evidence type="ECO:0000256" key="1">
    <source>
        <dbReference type="ARBA" id="ARBA00022574"/>
    </source>
</evidence>
<comment type="caution">
    <text evidence="6">The sequence shown here is derived from an EMBL/GenBank/DDBJ whole genome shotgun (WGS) entry which is preliminary data.</text>
</comment>
<feature type="non-terminal residue" evidence="6">
    <location>
        <position position="607"/>
    </location>
</feature>
<dbReference type="PROSITE" id="PS50294">
    <property type="entry name" value="WD_REPEATS_REGION"/>
    <property type="match status" value="4"/>
</dbReference>
<feature type="repeat" description="WD" evidence="3">
    <location>
        <begin position="569"/>
        <end position="601"/>
    </location>
</feature>
<evidence type="ECO:0000313" key="7">
    <source>
        <dbReference type="Proteomes" id="UP001140091"/>
    </source>
</evidence>
<dbReference type="AlphaFoldDB" id="A0A9W8MP19"/>
<feature type="repeat" description="WD" evidence="3">
    <location>
        <begin position="483"/>
        <end position="524"/>
    </location>
</feature>
<feature type="domain" description="T6SS Phospholipase effector Tle1-like catalytic" evidence="5">
    <location>
        <begin position="29"/>
        <end position="184"/>
    </location>
</feature>
<evidence type="ECO:0000259" key="5">
    <source>
        <dbReference type="Pfam" id="PF09994"/>
    </source>
</evidence>
<dbReference type="Pfam" id="PF00400">
    <property type="entry name" value="WD40"/>
    <property type="match status" value="5"/>
</dbReference>
<feature type="repeat" description="WD" evidence="3">
    <location>
        <begin position="419"/>
        <end position="460"/>
    </location>
</feature>
<keyword evidence="1 3" id="KW-0853">WD repeat</keyword>
<reference evidence="6" key="1">
    <citation type="submission" date="2022-06" db="EMBL/GenBank/DDBJ databases">
        <title>Genome Sequence of Candolleomyces eurysporus.</title>
        <authorList>
            <person name="Buettner E."/>
        </authorList>
    </citation>
    <scope>NUCLEOTIDE SEQUENCE</scope>
    <source>
        <strain evidence="6">VTCC 930004</strain>
    </source>
</reference>
<dbReference type="SUPFAM" id="SSF50978">
    <property type="entry name" value="WD40 repeat-like"/>
    <property type="match status" value="1"/>
</dbReference>
<evidence type="ECO:0000256" key="3">
    <source>
        <dbReference type="PROSITE-ProRule" id="PRU00221"/>
    </source>
</evidence>
<dbReference type="OrthoDB" id="538223at2759"/>
<feature type="repeat" description="WD" evidence="3">
    <location>
        <begin position="526"/>
        <end position="567"/>
    </location>
</feature>
<organism evidence="6 7">
    <name type="scientific">Candolleomyces eurysporus</name>
    <dbReference type="NCBI Taxonomy" id="2828524"/>
    <lineage>
        <taxon>Eukaryota</taxon>
        <taxon>Fungi</taxon>
        <taxon>Dikarya</taxon>
        <taxon>Basidiomycota</taxon>
        <taxon>Agaricomycotina</taxon>
        <taxon>Agaricomycetes</taxon>
        <taxon>Agaricomycetidae</taxon>
        <taxon>Agaricales</taxon>
        <taxon>Agaricineae</taxon>
        <taxon>Psathyrellaceae</taxon>
        <taxon>Candolleomyces</taxon>
    </lineage>
</organism>
<dbReference type="Pfam" id="PF09994">
    <property type="entry name" value="T6SS_Tle1-like_cat"/>
    <property type="match status" value="1"/>
</dbReference>
<dbReference type="PRINTS" id="PR00320">
    <property type="entry name" value="GPROTEINBRPT"/>
</dbReference>
<dbReference type="PROSITE" id="PS00678">
    <property type="entry name" value="WD_REPEATS_1"/>
    <property type="match status" value="3"/>
</dbReference>
<gene>
    <name evidence="6" type="ORF">H1R20_g1129</name>
</gene>
<keyword evidence="4" id="KW-0472">Membrane</keyword>
<keyword evidence="2" id="KW-0677">Repeat</keyword>
<dbReference type="Proteomes" id="UP001140091">
    <property type="component" value="Unassembled WGS sequence"/>
</dbReference>
<dbReference type="PANTHER" id="PTHR22847:SF637">
    <property type="entry name" value="WD REPEAT DOMAIN 5B"/>
    <property type="match status" value="1"/>
</dbReference>
<dbReference type="Gene3D" id="2.130.10.10">
    <property type="entry name" value="YVTN repeat-like/Quinoprotein amine dehydrogenase"/>
    <property type="match status" value="3"/>
</dbReference>
<dbReference type="InterPro" id="IPR018712">
    <property type="entry name" value="Tle1-like_cat"/>
</dbReference>
<dbReference type="SMART" id="SM00320">
    <property type="entry name" value="WD40"/>
    <property type="match status" value="4"/>
</dbReference>
<keyword evidence="7" id="KW-1185">Reference proteome</keyword>
<feature type="transmembrane region" description="Helical" evidence="4">
    <location>
        <begin position="12"/>
        <end position="32"/>
    </location>
</feature>
<dbReference type="InterPro" id="IPR020472">
    <property type="entry name" value="WD40_PAC1"/>
</dbReference>
<keyword evidence="4" id="KW-1133">Transmembrane helix</keyword>
<dbReference type="GO" id="GO:1990234">
    <property type="term" value="C:transferase complex"/>
    <property type="evidence" value="ECO:0007669"/>
    <property type="project" value="UniProtKB-ARBA"/>
</dbReference>
<evidence type="ECO:0000256" key="4">
    <source>
        <dbReference type="SAM" id="Phobius"/>
    </source>
</evidence>
<dbReference type="InterPro" id="IPR015943">
    <property type="entry name" value="WD40/YVTN_repeat-like_dom_sf"/>
</dbReference>